<dbReference type="Proteomes" id="UP000663842">
    <property type="component" value="Unassembled WGS sequence"/>
</dbReference>
<protein>
    <submittedName>
        <fullName evidence="1">Uncharacterized protein</fullName>
    </submittedName>
</protein>
<name>A0A820FQW3_9BILA</name>
<proteinExistence type="predicted"/>
<reference evidence="1" key="1">
    <citation type="submission" date="2021-02" db="EMBL/GenBank/DDBJ databases">
        <authorList>
            <person name="Nowell W R."/>
        </authorList>
    </citation>
    <scope>NUCLEOTIDE SEQUENCE</scope>
</reference>
<evidence type="ECO:0000313" key="2">
    <source>
        <dbReference type="Proteomes" id="UP000663842"/>
    </source>
</evidence>
<dbReference type="AlphaFoldDB" id="A0A820FQW3"/>
<dbReference type="EMBL" id="CAJOBF010008948">
    <property type="protein sequence ID" value="CAF4265536.1"/>
    <property type="molecule type" value="Genomic_DNA"/>
</dbReference>
<organism evidence="1 2">
    <name type="scientific">Rotaria magnacalcarata</name>
    <dbReference type="NCBI Taxonomy" id="392030"/>
    <lineage>
        <taxon>Eukaryota</taxon>
        <taxon>Metazoa</taxon>
        <taxon>Spiralia</taxon>
        <taxon>Gnathifera</taxon>
        <taxon>Rotifera</taxon>
        <taxon>Eurotatoria</taxon>
        <taxon>Bdelloidea</taxon>
        <taxon>Philodinida</taxon>
        <taxon>Philodinidae</taxon>
        <taxon>Rotaria</taxon>
    </lineage>
</organism>
<comment type="caution">
    <text evidence="1">The sequence shown here is derived from an EMBL/GenBank/DDBJ whole genome shotgun (WGS) entry which is preliminary data.</text>
</comment>
<accession>A0A820FQW3</accession>
<sequence length="44" mass="5038">MTERKNTNDVMTKEKSSYIEVLVKAIDDDKHDMDDECATSEDVS</sequence>
<gene>
    <name evidence="1" type="ORF">UXM345_LOCUS31513</name>
</gene>
<evidence type="ECO:0000313" key="1">
    <source>
        <dbReference type="EMBL" id="CAF4265536.1"/>
    </source>
</evidence>
<feature type="non-terminal residue" evidence="1">
    <location>
        <position position="44"/>
    </location>
</feature>